<feature type="transmembrane region" description="Helical" evidence="5">
    <location>
        <begin position="73"/>
        <end position="94"/>
    </location>
</feature>
<dbReference type="PANTHER" id="PTHR22911:SF6">
    <property type="entry name" value="SOLUTE CARRIER FAMILY 35 MEMBER G1"/>
    <property type="match status" value="1"/>
</dbReference>
<organism evidence="7 8">
    <name type="scientific">Fontimonas thermophila</name>
    <dbReference type="NCBI Taxonomy" id="1076937"/>
    <lineage>
        <taxon>Bacteria</taxon>
        <taxon>Pseudomonadati</taxon>
        <taxon>Pseudomonadota</taxon>
        <taxon>Gammaproteobacteria</taxon>
        <taxon>Nevskiales</taxon>
        <taxon>Nevskiaceae</taxon>
        <taxon>Fontimonas</taxon>
    </lineage>
</organism>
<evidence type="ECO:0000313" key="8">
    <source>
        <dbReference type="Proteomes" id="UP000199771"/>
    </source>
</evidence>
<keyword evidence="4 5" id="KW-0472">Membrane</keyword>
<feature type="transmembrane region" description="Helical" evidence="5">
    <location>
        <begin position="158"/>
        <end position="179"/>
    </location>
</feature>
<feature type="domain" description="EamA" evidence="6">
    <location>
        <begin position="2"/>
        <end position="117"/>
    </location>
</feature>
<dbReference type="InterPro" id="IPR000620">
    <property type="entry name" value="EamA_dom"/>
</dbReference>
<evidence type="ECO:0000313" key="7">
    <source>
        <dbReference type="EMBL" id="SFF45268.1"/>
    </source>
</evidence>
<protein>
    <submittedName>
        <fullName evidence="7">Permease of the drug/metabolite transporter (DMT) superfamily</fullName>
    </submittedName>
</protein>
<name>A0A1I2IUE6_9GAMM</name>
<gene>
    <name evidence="7" type="ORF">SAMN04488120_104227</name>
</gene>
<dbReference type="Pfam" id="PF00892">
    <property type="entry name" value="EamA"/>
    <property type="match status" value="2"/>
</dbReference>
<accession>A0A1I2IUE6</accession>
<evidence type="ECO:0000256" key="3">
    <source>
        <dbReference type="ARBA" id="ARBA00022989"/>
    </source>
</evidence>
<dbReference type="Proteomes" id="UP000199771">
    <property type="component" value="Unassembled WGS sequence"/>
</dbReference>
<feature type="transmembrane region" description="Helical" evidence="5">
    <location>
        <begin position="16"/>
        <end position="34"/>
    </location>
</feature>
<feature type="domain" description="EamA" evidence="6">
    <location>
        <begin position="130"/>
        <end position="257"/>
    </location>
</feature>
<dbReference type="EMBL" id="FOOC01000004">
    <property type="protein sequence ID" value="SFF45268.1"/>
    <property type="molecule type" value="Genomic_DNA"/>
</dbReference>
<evidence type="ECO:0000256" key="4">
    <source>
        <dbReference type="ARBA" id="ARBA00023136"/>
    </source>
</evidence>
<feature type="transmembrane region" description="Helical" evidence="5">
    <location>
        <begin position="101"/>
        <end position="121"/>
    </location>
</feature>
<comment type="subcellular location">
    <subcellularLocation>
        <location evidence="1">Membrane</location>
        <topology evidence="1">Multi-pass membrane protein</topology>
    </subcellularLocation>
</comment>
<proteinExistence type="predicted"/>
<sequence>MGVCIKLAAATTPNTVIVFVRCAVSLFILLPLLLRRGGAGIRTRRLGGHLWRAGFGILAMYAFFYAIARLPLAEAILLTYSTPLWIPFIAWAWIGEKPAAIAFPAAVLGLAGIALIVKPGLHPIDPLAGLIGAASGILAGCAMVSIRRIADTEPPARIVFYFALMGTAIASLPLPWSWTTPSSDALALLVGAGLLATLGQIHLTRAYGCAPAALISPFTYAAVPISAVLGWWLWDERIDLWSAVGALLVIGTCVLISLWPHTLSHESHRA</sequence>
<evidence type="ECO:0000256" key="2">
    <source>
        <dbReference type="ARBA" id="ARBA00022692"/>
    </source>
</evidence>
<evidence type="ECO:0000259" key="6">
    <source>
        <dbReference type="Pfam" id="PF00892"/>
    </source>
</evidence>
<dbReference type="GO" id="GO:0016020">
    <property type="term" value="C:membrane"/>
    <property type="evidence" value="ECO:0007669"/>
    <property type="project" value="UniProtKB-SubCell"/>
</dbReference>
<feature type="transmembrane region" description="Helical" evidence="5">
    <location>
        <begin position="127"/>
        <end position="146"/>
    </location>
</feature>
<dbReference type="SUPFAM" id="SSF103481">
    <property type="entry name" value="Multidrug resistance efflux transporter EmrE"/>
    <property type="match status" value="2"/>
</dbReference>
<keyword evidence="3 5" id="KW-1133">Transmembrane helix</keyword>
<evidence type="ECO:0000256" key="1">
    <source>
        <dbReference type="ARBA" id="ARBA00004141"/>
    </source>
</evidence>
<reference evidence="7 8" key="1">
    <citation type="submission" date="2016-10" db="EMBL/GenBank/DDBJ databases">
        <authorList>
            <person name="de Groot N.N."/>
        </authorList>
    </citation>
    <scope>NUCLEOTIDE SEQUENCE [LARGE SCALE GENOMIC DNA]</scope>
    <source>
        <strain evidence="7 8">DSM 23609</strain>
    </source>
</reference>
<keyword evidence="2 5" id="KW-0812">Transmembrane</keyword>
<evidence type="ECO:0000256" key="5">
    <source>
        <dbReference type="SAM" id="Phobius"/>
    </source>
</evidence>
<feature type="transmembrane region" description="Helical" evidence="5">
    <location>
        <begin position="215"/>
        <end position="234"/>
    </location>
</feature>
<feature type="transmembrane region" description="Helical" evidence="5">
    <location>
        <begin position="46"/>
        <end position="67"/>
    </location>
</feature>
<dbReference type="PANTHER" id="PTHR22911">
    <property type="entry name" value="ACYL-MALONYL CONDENSING ENZYME-RELATED"/>
    <property type="match status" value="1"/>
</dbReference>
<dbReference type="STRING" id="1076937.SAMN04488120_104227"/>
<feature type="transmembrane region" description="Helical" evidence="5">
    <location>
        <begin position="240"/>
        <end position="259"/>
    </location>
</feature>
<keyword evidence="8" id="KW-1185">Reference proteome</keyword>
<dbReference type="AlphaFoldDB" id="A0A1I2IUE6"/>
<dbReference type="InterPro" id="IPR037185">
    <property type="entry name" value="EmrE-like"/>
</dbReference>